<dbReference type="Pfam" id="PF06293">
    <property type="entry name" value="Kdo"/>
    <property type="match status" value="1"/>
</dbReference>
<name>M2QH55_CERS8</name>
<dbReference type="AlphaFoldDB" id="M2QH55"/>
<feature type="region of interest" description="Disordered" evidence="1">
    <location>
        <begin position="1"/>
        <end position="22"/>
    </location>
</feature>
<evidence type="ECO:0000256" key="1">
    <source>
        <dbReference type="SAM" id="MobiDB-lite"/>
    </source>
</evidence>
<protein>
    <recommendedName>
        <fullName evidence="4">Protein kinase domain-containing protein</fullName>
    </recommendedName>
</protein>
<evidence type="ECO:0000313" key="2">
    <source>
        <dbReference type="EMBL" id="EMD31365.1"/>
    </source>
</evidence>
<dbReference type="SUPFAM" id="SSF56112">
    <property type="entry name" value="Protein kinase-like (PK-like)"/>
    <property type="match status" value="1"/>
</dbReference>
<gene>
    <name evidence="2" type="ORF">CERSUDRAFT_127517</name>
</gene>
<dbReference type="EMBL" id="KB445820">
    <property type="protein sequence ID" value="EMD31365.1"/>
    <property type="molecule type" value="Genomic_DNA"/>
</dbReference>
<proteinExistence type="predicted"/>
<accession>M2QH55</accession>
<reference evidence="2 3" key="1">
    <citation type="journal article" date="2012" name="Proc. Natl. Acad. Sci. U.S.A.">
        <title>Comparative genomics of Ceriporiopsis subvermispora and Phanerochaete chrysosporium provide insight into selective ligninolysis.</title>
        <authorList>
            <person name="Fernandez-Fueyo E."/>
            <person name="Ruiz-Duenas F.J."/>
            <person name="Ferreira P."/>
            <person name="Floudas D."/>
            <person name="Hibbett D.S."/>
            <person name="Canessa P."/>
            <person name="Larrondo L.F."/>
            <person name="James T.Y."/>
            <person name="Seelenfreund D."/>
            <person name="Lobos S."/>
            <person name="Polanco R."/>
            <person name="Tello M."/>
            <person name="Honda Y."/>
            <person name="Watanabe T."/>
            <person name="Watanabe T."/>
            <person name="Ryu J.S."/>
            <person name="Kubicek C.P."/>
            <person name="Schmoll M."/>
            <person name="Gaskell J."/>
            <person name="Hammel K.E."/>
            <person name="St John F.J."/>
            <person name="Vanden Wymelenberg A."/>
            <person name="Sabat G."/>
            <person name="Splinter BonDurant S."/>
            <person name="Syed K."/>
            <person name="Yadav J.S."/>
            <person name="Doddapaneni H."/>
            <person name="Subramanian V."/>
            <person name="Lavin J.L."/>
            <person name="Oguiza J.A."/>
            <person name="Perez G."/>
            <person name="Pisabarro A.G."/>
            <person name="Ramirez L."/>
            <person name="Santoyo F."/>
            <person name="Master E."/>
            <person name="Coutinho P.M."/>
            <person name="Henrissat B."/>
            <person name="Lombard V."/>
            <person name="Magnuson J.K."/>
            <person name="Kuees U."/>
            <person name="Hori C."/>
            <person name="Igarashi K."/>
            <person name="Samejima M."/>
            <person name="Held B.W."/>
            <person name="Barry K.W."/>
            <person name="LaButti K.M."/>
            <person name="Lapidus A."/>
            <person name="Lindquist E.A."/>
            <person name="Lucas S.M."/>
            <person name="Riley R."/>
            <person name="Salamov A.A."/>
            <person name="Hoffmeister D."/>
            <person name="Schwenk D."/>
            <person name="Hadar Y."/>
            <person name="Yarden O."/>
            <person name="de Vries R.P."/>
            <person name="Wiebenga A."/>
            <person name="Stenlid J."/>
            <person name="Eastwood D."/>
            <person name="Grigoriev I.V."/>
            <person name="Berka R.M."/>
            <person name="Blanchette R.A."/>
            <person name="Kersten P."/>
            <person name="Martinez A.T."/>
            <person name="Vicuna R."/>
            <person name="Cullen D."/>
        </authorList>
    </citation>
    <scope>NUCLEOTIDE SEQUENCE [LARGE SCALE GENOMIC DNA]</scope>
    <source>
        <strain evidence="2 3">B</strain>
    </source>
</reference>
<dbReference type="Proteomes" id="UP000016930">
    <property type="component" value="Unassembled WGS sequence"/>
</dbReference>
<dbReference type="OrthoDB" id="5404599at2759"/>
<organism evidence="2 3">
    <name type="scientific">Ceriporiopsis subvermispora (strain B)</name>
    <name type="common">White-rot fungus</name>
    <name type="synonym">Gelatoporia subvermispora</name>
    <dbReference type="NCBI Taxonomy" id="914234"/>
    <lineage>
        <taxon>Eukaryota</taxon>
        <taxon>Fungi</taxon>
        <taxon>Dikarya</taxon>
        <taxon>Basidiomycota</taxon>
        <taxon>Agaricomycotina</taxon>
        <taxon>Agaricomycetes</taxon>
        <taxon>Polyporales</taxon>
        <taxon>Gelatoporiaceae</taxon>
        <taxon>Gelatoporia</taxon>
    </lineage>
</organism>
<sequence length="309" mass="35554">MLDEWEKDDCHQRSRSTPPIARHEFGGLPDDRLDRSSDFYVDSALLKPYAEVKTIRKTISNTVLWLDKKYILKLLSPGQDIHETVALMNLARTVVPVPAVYNYGYSGNCSFILMEFVRALPLDAFIRCHGQYLSTLPQVLQQVDRLVGSLARLDISHNDLYPRNVLVDETLRMVSVIDWDGAAPWHTSQEYLRRVRMGVLEGECLVKIEPWLHDWDHIFRKYCPDATECITDLPILPWYLRRRKDPWTGFWRPNHWPGPLPWVAPARRRLTTPALVHKSIVRGNGARTRISAALLPTAMTPILGTILVL</sequence>
<dbReference type="InterPro" id="IPR011009">
    <property type="entry name" value="Kinase-like_dom_sf"/>
</dbReference>
<evidence type="ECO:0008006" key="4">
    <source>
        <dbReference type="Google" id="ProtNLM"/>
    </source>
</evidence>
<keyword evidence="3" id="KW-1185">Reference proteome</keyword>
<dbReference type="Gene3D" id="1.10.510.10">
    <property type="entry name" value="Transferase(Phosphotransferase) domain 1"/>
    <property type="match status" value="1"/>
</dbReference>
<dbReference type="HOGENOM" id="CLU_1015636_0_0_1"/>
<evidence type="ECO:0000313" key="3">
    <source>
        <dbReference type="Proteomes" id="UP000016930"/>
    </source>
</evidence>